<evidence type="ECO:0000313" key="3">
    <source>
        <dbReference type="EMBL" id="KDA00293.1"/>
    </source>
</evidence>
<dbReference type="InterPro" id="IPR027275">
    <property type="entry name" value="PRC-brl_dom"/>
</dbReference>
<dbReference type="STRING" id="1280954.HPO_02727"/>
<proteinExistence type="predicted"/>
<dbReference type="Pfam" id="PF05239">
    <property type="entry name" value="PRC"/>
    <property type="match status" value="1"/>
</dbReference>
<feature type="signal peptide" evidence="1">
    <location>
        <begin position="1"/>
        <end position="23"/>
    </location>
</feature>
<dbReference type="OrthoDB" id="8481750at2"/>
<keyword evidence="1" id="KW-0732">Signal</keyword>
<evidence type="ECO:0000259" key="2">
    <source>
        <dbReference type="Pfam" id="PF05239"/>
    </source>
</evidence>
<dbReference type="EMBL" id="ARYM01000002">
    <property type="protein sequence ID" value="KDA00293.1"/>
    <property type="molecule type" value="Genomic_DNA"/>
</dbReference>
<dbReference type="eggNOG" id="COG1873">
    <property type="taxonomic scope" value="Bacteria"/>
</dbReference>
<keyword evidence="4" id="KW-1185">Reference proteome</keyword>
<evidence type="ECO:0000313" key="4">
    <source>
        <dbReference type="Proteomes" id="UP000027100"/>
    </source>
</evidence>
<gene>
    <name evidence="3" type="ORF">HPO_02727</name>
</gene>
<dbReference type="RefSeq" id="WP_051612197.1">
    <property type="nucleotide sequence ID" value="NZ_ARYM01000002.1"/>
</dbReference>
<accession>A0A062VIF9</accession>
<protein>
    <recommendedName>
        <fullName evidence="2">PRC-barrel domain-containing protein</fullName>
    </recommendedName>
</protein>
<dbReference type="Proteomes" id="UP000027100">
    <property type="component" value="Unassembled WGS sequence"/>
</dbReference>
<evidence type="ECO:0000256" key="1">
    <source>
        <dbReference type="SAM" id="SignalP"/>
    </source>
</evidence>
<comment type="caution">
    <text evidence="3">The sequence shown here is derived from an EMBL/GenBank/DDBJ whole genome shotgun (WGS) entry which is preliminary data.</text>
</comment>
<dbReference type="Gene3D" id="2.30.30.240">
    <property type="entry name" value="PRC-barrel domain"/>
    <property type="match status" value="1"/>
</dbReference>
<sequence length="248" mass="26340">MKTLLATASASVLLLGAAACSPAEGPAATNGYETRGPQVVEYDDQTMDTASVNERTDLDSVRAEYRLAQGEMEASDLIGASVRNGADEEIATVADVYLGEDGASPVILIRDGGVAGVGGELRQIAFNTATVTAPADQEPEVLVQIAEETIETLPAFEQDGMNDYRLASEIMGATTPVSFREDDVRITDLILTNSGELRYAVISPSLASTDQFVVPANAIRVAEGDGEGDVILDIDQSEFDEAPMYRWE</sequence>
<dbReference type="PROSITE" id="PS51257">
    <property type="entry name" value="PROKAR_LIPOPROTEIN"/>
    <property type="match status" value="1"/>
</dbReference>
<dbReference type="AlphaFoldDB" id="A0A062VIF9"/>
<organism evidence="3 4">
    <name type="scientific">Hyphomonas polymorpha PS728</name>
    <dbReference type="NCBI Taxonomy" id="1280954"/>
    <lineage>
        <taxon>Bacteria</taxon>
        <taxon>Pseudomonadati</taxon>
        <taxon>Pseudomonadota</taxon>
        <taxon>Alphaproteobacteria</taxon>
        <taxon>Hyphomonadales</taxon>
        <taxon>Hyphomonadaceae</taxon>
        <taxon>Hyphomonas</taxon>
    </lineage>
</organism>
<feature type="chain" id="PRO_5001619100" description="PRC-barrel domain-containing protein" evidence="1">
    <location>
        <begin position="24"/>
        <end position="248"/>
    </location>
</feature>
<dbReference type="PATRIC" id="fig|1280954.3.peg.558"/>
<dbReference type="SUPFAM" id="SSF50346">
    <property type="entry name" value="PRC-barrel domain"/>
    <property type="match status" value="1"/>
</dbReference>
<reference evidence="3 4" key="1">
    <citation type="journal article" date="2014" name="Antonie Van Leeuwenhoek">
        <title>Hyphomonas beringensis sp. nov. and Hyphomonas chukchiensis sp. nov., isolated from surface seawater of the Bering Sea and Chukchi Sea.</title>
        <authorList>
            <person name="Li C."/>
            <person name="Lai Q."/>
            <person name="Li G."/>
            <person name="Dong C."/>
            <person name="Wang J."/>
            <person name="Liao Y."/>
            <person name="Shao Z."/>
        </authorList>
    </citation>
    <scope>NUCLEOTIDE SEQUENCE [LARGE SCALE GENOMIC DNA]</scope>
    <source>
        <strain evidence="3 4">PS728</strain>
    </source>
</reference>
<feature type="domain" description="PRC-barrel" evidence="2">
    <location>
        <begin position="70"/>
        <end position="116"/>
    </location>
</feature>
<dbReference type="InterPro" id="IPR011033">
    <property type="entry name" value="PRC_barrel-like_sf"/>
</dbReference>
<name>A0A062VIF9_9PROT</name>